<evidence type="ECO:0000313" key="5">
    <source>
        <dbReference type="Proteomes" id="UP000006054"/>
    </source>
</evidence>
<protein>
    <recommendedName>
        <fullName evidence="6">TonB-dependent receptor</fullName>
    </recommendedName>
</protein>
<proteinExistence type="predicted"/>
<dbReference type="KEGG" id="fli:Fleli_2215"/>
<name>I4AKV9_BERLS</name>
<gene>
    <name evidence="4" type="ordered locus">Fleli_2215</name>
</gene>
<keyword evidence="2" id="KW-0472">Membrane</keyword>
<dbReference type="SUPFAM" id="SSF56935">
    <property type="entry name" value="Porins"/>
    <property type="match status" value="1"/>
</dbReference>
<dbReference type="GO" id="GO:0009279">
    <property type="term" value="C:cell outer membrane"/>
    <property type="evidence" value="ECO:0007669"/>
    <property type="project" value="UniProtKB-SubCell"/>
</dbReference>
<evidence type="ECO:0000313" key="4">
    <source>
        <dbReference type="EMBL" id="AFM04594.1"/>
    </source>
</evidence>
<dbReference type="STRING" id="880071.Fleli_2215"/>
<sequence length="577" mass="65451">MKKIATKILSVYFFIHLLTIFSSDFGQKTFAQGKAELEQKNVDVNKTNEFELISKPPIKINAEINPLPPLVVSKDEEIDFSETITFSRLSFREIPNELAPTIPKEILGNYVKAGFGNYITPYFEGFYSHDFNEKNKYGIFAHHISSMNGVVDKQNSGYGNTNVLLFSEHTKEKFVLSSSINYNLERIHYYGYDQNLETPLKEDIRQTYNRLETKFDLTSLPQKDDFGDSSADKLAYKISVGFNYFSGINDISEWQIPILGGISYSISEKSKIKLNTEFHQTQQKSNVLDIDNQTNDLTNSRTLISFNPSYNFSIENLTLNIGAGIAYSSDSLLENATESKLFFYPTIDFSYQLSKDKLWILGKISGGIKPQFLRMLTVQNPFLASVQPLSHTFSQVDANVAIQAKINKELKANAEIGFAMYDNMPFFAPSVSDSSQFGLLYDKVNVLRLGVSSSYQKNNLTARLSANYFGYSLTDLEVAHHRPSFQTSLSVGYRFTEKLKTTLTLQQLFGIKTQNPVSETIYDLKAIHDLSISVSYKFTERISAFANGYNLIGQNYQRFVYYPNNGITMVLGGKYIF</sequence>
<dbReference type="eggNOG" id="COG4206">
    <property type="taxonomic scope" value="Bacteria"/>
</dbReference>
<organism evidence="4 5">
    <name type="scientific">Bernardetia litoralis (strain ATCC 23117 / DSM 6794 / NBRC 15988 / NCIMB 1366 / Fx l1 / Sio-4)</name>
    <name type="common">Flexibacter litoralis</name>
    <dbReference type="NCBI Taxonomy" id="880071"/>
    <lineage>
        <taxon>Bacteria</taxon>
        <taxon>Pseudomonadati</taxon>
        <taxon>Bacteroidota</taxon>
        <taxon>Cytophagia</taxon>
        <taxon>Cytophagales</taxon>
        <taxon>Bernardetiaceae</taxon>
        <taxon>Bernardetia</taxon>
    </lineage>
</organism>
<evidence type="ECO:0000256" key="2">
    <source>
        <dbReference type="ARBA" id="ARBA00023136"/>
    </source>
</evidence>
<evidence type="ECO:0000256" key="3">
    <source>
        <dbReference type="ARBA" id="ARBA00023237"/>
    </source>
</evidence>
<dbReference type="Proteomes" id="UP000006054">
    <property type="component" value="Chromosome"/>
</dbReference>
<dbReference type="RefSeq" id="WP_014798041.1">
    <property type="nucleotide sequence ID" value="NC_018018.1"/>
</dbReference>
<evidence type="ECO:0000256" key="1">
    <source>
        <dbReference type="ARBA" id="ARBA00004442"/>
    </source>
</evidence>
<reference evidence="5" key="1">
    <citation type="submission" date="2012-06" db="EMBL/GenBank/DDBJ databases">
        <title>The complete genome of Flexibacter litoralis DSM 6794.</title>
        <authorList>
            <person name="Lucas S."/>
            <person name="Copeland A."/>
            <person name="Lapidus A."/>
            <person name="Glavina del Rio T."/>
            <person name="Dalin E."/>
            <person name="Tice H."/>
            <person name="Bruce D."/>
            <person name="Goodwin L."/>
            <person name="Pitluck S."/>
            <person name="Peters L."/>
            <person name="Ovchinnikova G."/>
            <person name="Lu M."/>
            <person name="Kyrpides N."/>
            <person name="Mavromatis K."/>
            <person name="Ivanova N."/>
            <person name="Brettin T."/>
            <person name="Detter J.C."/>
            <person name="Han C."/>
            <person name="Larimer F."/>
            <person name="Land M."/>
            <person name="Hauser L."/>
            <person name="Markowitz V."/>
            <person name="Cheng J.-F."/>
            <person name="Hugenholtz P."/>
            <person name="Woyke T."/>
            <person name="Wu D."/>
            <person name="Spring S."/>
            <person name="Lang E."/>
            <person name="Kopitz M."/>
            <person name="Brambilla E."/>
            <person name="Klenk H.-P."/>
            <person name="Eisen J.A."/>
        </authorList>
    </citation>
    <scope>NUCLEOTIDE SEQUENCE [LARGE SCALE GENOMIC DNA]</scope>
    <source>
        <strain evidence="5">ATCC 23117 / DSM 6794 / NBRC 15988 / NCIMB 1366 / Sio-4</strain>
    </source>
</reference>
<evidence type="ECO:0008006" key="6">
    <source>
        <dbReference type="Google" id="ProtNLM"/>
    </source>
</evidence>
<dbReference type="HOGENOM" id="CLU_032797_1_0_10"/>
<dbReference type="InterPro" id="IPR036942">
    <property type="entry name" value="Beta-barrel_TonB_sf"/>
</dbReference>
<dbReference type="EMBL" id="CP003345">
    <property type="protein sequence ID" value="AFM04594.1"/>
    <property type="molecule type" value="Genomic_DNA"/>
</dbReference>
<keyword evidence="3" id="KW-0998">Cell outer membrane</keyword>
<dbReference type="Gene3D" id="2.40.170.20">
    <property type="entry name" value="TonB-dependent receptor, beta-barrel domain"/>
    <property type="match status" value="1"/>
</dbReference>
<keyword evidence="5" id="KW-1185">Reference proteome</keyword>
<comment type="subcellular location">
    <subcellularLocation>
        <location evidence="1">Cell outer membrane</location>
    </subcellularLocation>
</comment>
<accession>I4AKV9</accession>
<dbReference type="AlphaFoldDB" id="I4AKV9"/>
<dbReference type="OrthoDB" id="1264254at2"/>